<evidence type="ECO:0000313" key="1">
    <source>
        <dbReference type="EMBL" id="KAH0458534.1"/>
    </source>
</evidence>
<proteinExistence type="predicted"/>
<keyword evidence="2" id="KW-1185">Reference proteome</keyword>
<reference evidence="1 2" key="1">
    <citation type="journal article" date="2021" name="Hortic Res">
        <title>Chromosome-scale assembly of the Dendrobium chrysotoxum genome enhances the understanding of orchid evolution.</title>
        <authorList>
            <person name="Zhang Y."/>
            <person name="Zhang G.Q."/>
            <person name="Zhang D."/>
            <person name="Liu X.D."/>
            <person name="Xu X.Y."/>
            <person name="Sun W.H."/>
            <person name="Yu X."/>
            <person name="Zhu X."/>
            <person name="Wang Z.W."/>
            <person name="Zhao X."/>
            <person name="Zhong W.Y."/>
            <person name="Chen H."/>
            <person name="Yin W.L."/>
            <person name="Huang T."/>
            <person name="Niu S.C."/>
            <person name="Liu Z.J."/>
        </authorList>
    </citation>
    <scope>NUCLEOTIDE SEQUENCE [LARGE SCALE GENOMIC DNA]</scope>
    <source>
        <strain evidence="1">Lindl</strain>
    </source>
</reference>
<sequence>MGMQPPNDDVVAAGIYDLVYEFEAQLLETSFLMTMVVFETLRLSLIGRTARKDTKLGNLMILKGIEKPSSSIAFASIISCYTNLELLDLSGSSITVNGVGMICNALPRTLSTLCLALWPNIT</sequence>
<organism evidence="1 2">
    <name type="scientific">Dendrobium chrysotoxum</name>
    <name type="common">Orchid</name>
    <dbReference type="NCBI Taxonomy" id="161865"/>
    <lineage>
        <taxon>Eukaryota</taxon>
        <taxon>Viridiplantae</taxon>
        <taxon>Streptophyta</taxon>
        <taxon>Embryophyta</taxon>
        <taxon>Tracheophyta</taxon>
        <taxon>Spermatophyta</taxon>
        <taxon>Magnoliopsida</taxon>
        <taxon>Liliopsida</taxon>
        <taxon>Asparagales</taxon>
        <taxon>Orchidaceae</taxon>
        <taxon>Epidendroideae</taxon>
        <taxon>Malaxideae</taxon>
        <taxon>Dendrobiinae</taxon>
        <taxon>Dendrobium</taxon>
    </lineage>
</organism>
<protein>
    <submittedName>
        <fullName evidence="1">Uncharacterized protein</fullName>
    </submittedName>
</protein>
<gene>
    <name evidence="1" type="ORF">IEQ34_013849</name>
</gene>
<dbReference type="InterPro" id="IPR032675">
    <property type="entry name" value="LRR_dom_sf"/>
</dbReference>
<dbReference type="EMBL" id="JAGFBR010000012">
    <property type="protein sequence ID" value="KAH0458534.1"/>
    <property type="molecule type" value="Genomic_DNA"/>
</dbReference>
<dbReference type="Gene3D" id="3.80.10.10">
    <property type="entry name" value="Ribonuclease Inhibitor"/>
    <property type="match status" value="1"/>
</dbReference>
<dbReference type="SUPFAM" id="SSF52047">
    <property type="entry name" value="RNI-like"/>
    <property type="match status" value="1"/>
</dbReference>
<name>A0AAV7G9S0_DENCH</name>
<comment type="caution">
    <text evidence="1">The sequence shown here is derived from an EMBL/GenBank/DDBJ whole genome shotgun (WGS) entry which is preliminary data.</text>
</comment>
<accession>A0AAV7G9S0</accession>
<dbReference type="Proteomes" id="UP000775213">
    <property type="component" value="Unassembled WGS sequence"/>
</dbReference>
<dbReference type="AlphaFoldDB" id="A0AAV7G9S0"/>
<evidence type="ECO:0000313" key="2">
    <source>
        <dbReference type="Proteomes" id="UP000775213"/>
    </source>
</evidence>